<feature type="signal peptide" evidence="1">
    <location>
        <begin position="1"/>
        <end position="16"/>
    </location>
</feature>
<organism evidence="2 3">
    <name type="scientific">Cylicocyclus nassatus</name>
    <name type="common">Nematode worm</name>
    <dbReference type="NCBI Taxonomy" id="53992"/>
    <lineage>
        <taxon>Eukaryota</taxon>
        <taxon>Metazoa</taxon>
        <taxon>Ecdysozoa</taxon>
        <taxon>Nematoda</taxon>
        <taxon>Chromadorea</taxon>
        <taxon>Rhabditida</taxon>
        <taxon>Rhabditina</taxon>
        <taxon>Rhabditomorpha</taxon>
        <taxon>Strongyloidea</taxon>
        <taxon>Strongylidae</taxon>
        <taxon>Cylicocyclus</taxon>
    </lineage>
</organism>
<feature type="chain" id="PRO_5041322959" evidence="1">
    <location>
        <begin position="17"/>
        <end position="194"/>
    </location>
</feature>
<reference evidence="2" key="1">
    <citation type="submission" date="2023-07" db="EMBL/GenBank/DDBJ databases">
        <authorList>
            <consortium name="CYATHOMIX"/>
        </authorList>
    </citation>
    <scope>NUCLEOTIDE SEQUENCE</scope>
    <source>
        <strain evidence="2">N/A</strain>
    </source>
</reference>
<evidence type="ECO:0000256" key="1">
    <source>
        <dbReference type="SAM" id="SignalP"/>
    </source>
</evidence>
<gene>
    <name evidence="2" type="ORF">CYNAS_LOCUS7859</name>
</gene>
<keyword evidence="3" id="KW-1185">Reference proteome</keyword>
<protein>
    <submittedName>
        <fullName evidence="2">Uncharacterized protein</fullName>
    </submittedName>
</protein>
<evidence type="ECO:0000313" key="2">
    <source>
        <dbReference type="EMBL" id="CAJ0595876.1"/>
    </source>
</evidence>
<dbReference type="AlphaFoldDB" id="A0AA36GPC4"/>
<accession>A0AA36GPC4</accession>
<comment type="caution">
    <text evidence="2">The sequence shown here is derived from an EMBL/GenBank/DDBJ whole genome shotgun (WGS) entry which is preliminary data.</text>
</comment>
<keyword evidence="1" id="KW-0732">Signal</keyword>
<evidence type="ECO:0000313" key="3">
    <source>
        <dbReference type="Proteomes" id="UP001176961"/>
    </source>
</evidence>
<name>A0AA36GPC4_CYLNA</name>
<dbReference type="EMBL" id="CATQJL010000112">
    <property type="protein sequence ID" value="CAJ0595876.1"/>
    <property type="molecule type" value="Genomic_DNA"/>
</dbReference>
<dbReference type="Proteomes" id="UP001176961">
    <property type="component" value="Unassembled WGS sequence"/>
</dbReference>
<proteinExistence type="predicted"/>
<sequence>MKHVFLLLIQVALATSAKVTRPDYSKFATIVPARFRDGHRYYTDVDNVKERRIFKPIALYAMRKEVLFGEFNVSSGCATFASHRNVIQKCDYQFFLLHSDYSIFSRITLSEYFGGKKCKAVEFANNMVLLVKHDVSNFESPKAVGTYSRERNAGYVINHLNKKVSYRYLTKKLQKQYYGAQMFEVLCQELLEAK</sequence>